<name>A0A101M4E8_PICGL</name>
<accession>A0A101M4E8</accession>
<protein>
    <submittedName>
        <fullName evidence="1">Uncharacterized protein</fullName>
    </submittedName>
</protein>
<reference evidence="1" key="1">
    <citation type="journal article" date="2015" name="Genome Biol. Evol.">
        <title>Organellar Genomes of White Spruce (Picea glauca): Assembly and Annotation.</title>
        <authorList>
            <person name="Jackman S.D."/>
            <person name="Warren R.L."/>
            <person name="Gibb E.A."/>
            <person name="Vandervalk B.P."/>
            <person name="Mohamadi H."/>
            <person name="Chu J."/>
            <person name="Raymond A."/>
            <person name="Pleasance S."/>
            <person name="Coope R."/>
            <person name="Wildung M.R."/>
            <person name="Ritland C.E."/>
            <person name="Bousquet J."/>
            <person name="Jones S.J."/>
            <person name="Bohlmann J."/>
            <person name="Birol I."/>
        </authorList>
    </citation>
    <scope>NUCLEOTIDE SEQUENCE [LARGE SCALE GENOMIC DNA]</scope>
    <source>
        <tissue evidence="1">Flushing bud</tissue>
    </source>
</reference>
<sequence length="70" mass="8083">MLREAAYPVPKKLIQQMVLLVLLGIELDLALMDLYNMAIDLEDMKLGKVKLLLVQLDHSLNRLTQQNKQH</sequence>
<evidence type="ECO:0000313" key="1">
    <source>
        <dbReference type="EMBL" id="KUM50876.1"/>
    </source>
</evidence>
<dbReference type="EMBL" id="LKAM01000001">
    <property type="protein sequence ID" value="KUM50876.1"/>
    <property type="molecule type" value="Genomic_DNA"/>
</dbReference>
<geneLocation type="mitochondrion" evidence="1"/>
<comment type="caution">
    <text evidence="1">The sequence shown here is derived from an EMBL/GenBank/DDBJ whole genome shotgun (WGS) entry which is preliminary data.</text>
</comment>
<dbReference type="AlphaFoldDB" id="A0A101M4E8"/>
<organism evidence="1">
    <name type="scientific">Picea glauca</name>
    <name type="common">White spruce</name>
    <name type="synonym">Pinus glauca</name>
    <dbReference type="NCBI Taxonomy" id="3330"/>
    <lineage>
        <taxon>Eukaryota</taxon>
        <taxon>Viridiplantae</taxon>
        <taxon>Streptophyta</taxon>
        <taxon>Embryophyta</taxon>
        <taxon>Tracheophyta</taxon>
        <taxon>Spermatophyta</taxon>
        <taxon>Pinopsida</taxon>
        <taxon>Pinidae</taxon>
        <taxon>Conifers I</taxon>
        <taxon>Pinales</taxon>
        <taxon>Pinaceae</taxon>
        <taxon>Picea</taxon>
    </lineage>
</organism>
<proteinExistence type="predicted"/>
<keyword evidence="1" id="KW-0496">Mitochondrion</keyword>
<gene>
    <name evidence="1" type="ORF">ABT39_MTgene722</name>
</gene>